<sequence length="152" mass="17514">MTTNTARPSGIRNDEPNFSSQSKIAEVDYTPPKRFYVALPQISLDYAYFKDNVTTNSILRRWNLCLRASLARHRLCHYLAHDGVPPPNNDPSSKAYKDWRNDCFDIIELILASVQGMVLHMSNKGWYPLSEDPRHHYLKVFETFGLNGPEDL</sequence>
<organism evidence="1 2">
    <name type="scientific">Apiosordaria backusii</name>
    <dbReference type="NCBI Taxonomy" id="314023"/>
    <lineage>
        <taxon>Eukaryota</taxon>
        <taxon>Fungi</taxon>
        <taxon>Dikarya</taxon>
        <taxon>Ascomycota</taxon>
        <taxon>Pezizomycotina</taxon>
        <taxon>Sordariomycetes</taxon>
        <taxon>Sordariomycetidae</taxon>
        <taxon>Sordariales</taxon>
        <taxon>Lasiosphaeriaceae</taxon>
        <taxon>Apiosordaria</taxon>
    </lineage>
</organism>
<protein>
    <submittedName>
        <fullName evidence="1">Uncharacterized protein</fullName>
    </submittedName>
</protein>
<proteinExistence type="predicted"/>
<name>A0AA40DUD7_9PEZI</name>
<keyword evidence="2" id="KW-1185">Reference proteome</keyword>
<comment type="caution">
    <text evidence="1">The sequence shown here is derived from an EMBL/GenBank/DDBJ whole genome shotgun (WGS) entry which is preliminary data.</text>
</comment>
<evidence type="ECO:0000313" key="1">
    <source>
        <dbReference type="EMBL" id="KAK0716704.1"/>
    </source>
</evidence>
<gene>
    <name evidence="1" type="ORF">B0T21DRAFT_352115</name>
</gene>
<dbReference type="AlphaFoldDB" id="A0AA40DUD7"/>
<reference evidence="1" key="1">
    <citation type="submission" date="2023-06" db="EMBL/GenBank/DDBJ databases">
        <title>Genome-scale phylogeny and comparative genomics of the fungal order Sordariales.</title>
        <authorList>
            <consortium name="Lawrence Berkeley National Laboratory"/>
            <person name="Hensen N."/>
            <person name="Bonometti L."/>
            <person name="Westerberg I."/>
            <person name="Brannstrom I.O."/>
            <person name="Guillou S."/>
            <person name="Cros-Aarteil S."/>
            <person name="Calhoun S."/>
            <person name="Haridas S."/>
            <person name="Kuo A."/>
            <person name="Mondo S."/>
            <person name="Pangilinan J."/>
            <person name="Riley R."/>
            <person name="Labutti K."/>
            <person name="Andreopoulos B."/>
            <person name="Lipzen A."/>
            <person name="Chen C."/>
            <person name="Yanf M."/>
            <person name="Daum C."/>
            <person name="Ng V."/>
            <person name="Clum A."/>
            <person name="Steindorff A."/>
            <person name="Ohm R."/>
            <person name="Martin F."/>
            <person name="Silar P."/>
            <person name="Natvig D."/>
            <person name="Lalanne C."/>
            <person name="Gautier V."/>
            <person name="Ament-Velasquez S.L."/>
            <person name="Kruys A."/>
            <person name="Hutchinson M.I."/>
            <person name="Powell A.J."/>
            <person name="Barry K."/>
            <person name="Miller A.N."/>
            <person name="Grigoriev I.V."/>
            <person name="Debuchy R."/>
            <person name="Gladieux P."/>
            <person name="Thoren M.H."/>
            <person name="Johannesson H."/>
        </authorList>
    </citation>
    <scope>NUCLEOTIDE SEQUENCE</scope>
    <source>
        <strain evidence="1">CBS 540.89</strain>
    </source>
</reference>
<evidence type="ECO:0000313" key="2">
    <source>
        <dbReference type="Proteomes" id="UP001172159"/>
    </source>
</evidence>
<dbReference type="Proteomes" id="UP001172159">
    <property type="component" value="Unassembled WGS sequence"/>
</dbReference>
<accession>A0AA40DUD7</accession>
<dbReference type="EMBL" id="JAUKTV010000014">
    <property type="protein sequence ID" value="KAK0716704.1"/>
    <property type="molecule type" value="Genomic_DNA"/>
</dbReference>